<name>A0ABU1AEX5_9BACT</name>
<proteinExistence type="predicted"/>
<evidence type="ECO:0000313" key="2">
    <source>
        <dbReference type="Proteomes" id="UP001243717"/>
    </source>
</evidence>
<gene>
    <name evidence="1" type="ORF">QEH59_02820</name>
</gene>
<keyword evidence="2" id="KW-1185">Reference proteome</keyword>
<protein>
    <submittedName>
        <fullName evidence="1">Zinc ribbon domain-containing protein</fullName>
    </submittedName>
</protein>
<dbReference type="Proteomes" id="UP001243717">
    <property type="component" value="Unassembled WGS sequence"/>
</dbReference>
<comment type="caution">
    <text evidence="1">The sequence shown here is derived from an EMBL/GenBank/DDBJ whole genome shotgun (WGS) entry which is preliminary data.</text>
</comment>
<evidence type="ECO:0000313" key="1">
    <source>
        <dbReference type="EMBL" id="MDQ8193340.1"/>
    </source>
</evidence>
<dbReference type="EMBL" id="JARXIC010000003">
    <property type="protein sequence ID" value="MDQ8193340.1"/>
    <property type="molecule type" value="Genomic_DNA"/>
</dbReference>
<dbReference type="RefSeq" id="WP_308983844.1">
    <property type="nucleotide sequence ID" value="NZ_JARXIC010000003.1"/>
</dbReference>
<sequence>MPTYIYETIPQNAGEEPVQFELQQSMKDAPLTQHPDSGVPVRRVISGGFGFTGSAKQDSGPGNCCGGGSCGCH</sequence>
<accession>A0ABU1AEX5</accession>
<reference evidence="1 2" key="1">
    <citation type="submission" date="2023-04" db="EMBL/GenBank/DDBJ databases">
        <title>A novel bacteria isolated from coastal sediment.</title>
        <authorList>
            <person name="Liu X.-J."/>
            <person name="Du Z.-J."/>
        </authorList>
    </citation>
    <scope>NUCLEOTIDE SEQUENCE [LARGE SCALE GENOMIC DNA]</scope>
    <source>
        <strain evidence="1 2">SDUM461004</strain>
    </source>
</reference>
<organism evidence="1 2">
    <name type="scientific">Thalassobacterium sedimentorum</name>
    <dbReference type="NCBI Taxonomy" id="3041258"/>
    <lineage>
        <taxon>Bacteria</taxon>
        <taxon>Pseudomonadati</taxon>
        <taxon>Verrucomicrobiota</taxon>
        <taxon>Opitutia</taxon>
        <taxon>Puniceicoccales</taxon>
        <taxon>Coraliomargaritaceae</taxon>
        <taxon>Thalassobacterium</taxon>
    </lineage>
</organism>